<evidence type="ECO:0000313" key="2">
    <source>
        <dbReference type="Proteomes" id="UP001049176"/>
    </source>
</evidence>
<keyword evidence="2" id="KW-1185">Reference proteome</keyword>
<proteinExistence type="predicted"/>
<organism evidence="1 2">
    <name type="scientific">Marasmius oreades</name>
    <name type="common">fairy-ring Marasmius</name>
    <dbReference type="NCBI Taxonomy" id="181124"/>
    <lineage>
        <taxon>Eukaryota</taxon>
        <taxon>Fungi</taxon>
        <taxon>Dikarya</taxon>
        <taxon>Basidiomycota</taxon>
        <taxon>Agaricomycotina</taxon>
        <taxon>Agaricomycetes</taxon>
        <taxon>Agaricomycetidae</taxon>
        <taxon>Agaricales</taxon>
        <taxon>Marasmiineae</taxon>
        <taxon>Marasmiaceae</taxon>
        <taxon>Marasmius</taxon>
    </lineage>
</organism>
<evidence type="ECO:0008006" key="3">
    <source>
        <dbReference type="Google" id="ProtNLM"/>
    </source>
</evidence>
<gene>
    <name evidence="1" type="ORF">E1B28_001700</name>
</gene>
<dbReference type="InterPro" id="IPR036047">
    <property type="entry name" value="F-box-like_dom_sf"/>
</dbReference>
<sequence>MPVPTDLSPYVPQLLINVFKRYTTCYIHRLPLEIIVDWIIIHLSIEDVIRLRRVDKSFFLTTHDPIIWRRFLERLNIPIPPIRPNFRYTLEATDFEIEQIVTRAVCADDNWRGPTPRLLSKEIVSAFQQVLELKLLPGGRYLVASIKDVLSYRFWLCIYDLETPHGLGQALIARRLVPSKAYNIHARFDMKGGIPGITIILSVRLPKDNNYHGQDPATWSSETDVRPPYPLAYELWIVRTALGDLERLSDPTMDHGSPQFAEMVKGLAEPLQVDYIFEADAPIENASLFDKDGVCWGSFSVQDKIIIHDLDKEETTLQTIRDPSFPYNEHRIRAVRVLPQQNRVLVVRTVLLGEIVGHDSHLIEVYDLPKKDDAAYLEHLQAQNVQEFQFPRQVHPVDRVYIEGKTVTSFHISDYPTIPRAVDLPQLYERRDNTALTPISIYARTRGPLGILHYEIFPIMDPLTNEWQYALDSVIPQTVHENESMDTRVIPGISRSLIYTVPGDDRTSHPKLLSLRRYFNPRYAPDSYKPYAVKDHLQVPVLGKERFPTPKLLYRSFVACDPSYNGITESGVSAITWDEGTGRVCIAALEDMKIVVMDLGKTVVWSDRRFGDWQRAVQLLRESQRINWASQAETGVGMGSLLNM</sequence>
<dbReference type="AlphaFoldDB" id="A0A9P8AFZ3"/>
<name>A0A9P8AFZ3_9AGAR</name>
<protein>
    <recommendedName>
        <fullName evidence="3">F-box domain-containing protein</fullName>
    </recommendedName>
</protein>
<dbReference type="GeneID" id="66070776"/>
<dbReference type="OrthoDB" id="3219396at2759"/>
<dbReference type="EMBL" id="CM032181">
    <property type="protein sequence ID" value="KAG7099900.1"/>
    <property type="molecule type" value="Genomic_DNA"/>
</dbReference>
<dbReference type="SUPFAM" id="SSF50969">
    <property type="entry name" value="YVTN repeat-like/Quinoprotein amine dehydrogenase"/>
    <property type="match status" value="1"/>
</dbReference>
<reference evidence="1" key="1">
    <citation type="journal article" date="2021" name="Genome Biol. Evol.">
        <title>The assembled and annotated genome of the fairy-ring fungus Marasmius oreades.</title>
        <authorList>
            <person name="Hiltunen M."/>
            <person name="Ament-Velasquez S.L."/>
            <person name="Johannesson H."/>
        </authorList>
    </citation>
    <scope>NUCLEOTIDE SEQUENCE</scope>
    <source>
        <strain evidence="1">03SP1</strain>
    </source>
</reference>
<dbReference type="InterPro" id="IPR011044">
    <property type="entry name" value="Quino_amine_DH_bsu"/>
</dbReference>
<accession>A0A9P8AFZ3</accession>
<dbReference type="RefSeq" id="XP_043016370.1">
    <property type="nucleotide sequence ID" value="XM_043147656.1"/>
</dbReference>
<dbReference type="Proteomes" id="UP001049176">
    <property type="component" value="Chromosome 1"/>
</dbReference>
<dbReference type="SUPFAM" id="SSF81383">
    <property type="entry name" value="F-box domain"/>
    <property type="match status" value="1"/>
</dbReference>
<dbReference type="KEGG" id="more:E1B28_001700"/>
<comment type="caution">
    <text evidence="1">The sequence shown here is derived from an EMBL/GenBank/DDBJ whole genome shotgun (WGS) entry which is preliminary data.</text>
</comment>
<evidence type="ECO:0000313" key="1">
    <source>
        <dbReference type="EMBL" id="KAG7099900.1"/>
    </source>
</evidence>